<evidence type="ECO:0000256" key="6">
    <source>
        <dbReference type="RuleBase" id="RU000481"/>
    </source>
</evidence>
<dbReference type="Pfam" id="PF00155">
    <property type="entry name" value="Aminotran_1_2"/>
    <property type="match status" value="1"/>
</dbReference>
<dbReference type="GO" id="GO:0008483">
    <property type="term" value="F:transaminase activity"/>
    <property type="evidence" value="ECO:0007669"/>
    <property type="project" value="UniProtKB-KW"/>
</dbReference>
<evidence type="ECO:0000256" key="4">
    <source>
        <dbReference type="ARBA" id="ARBA00022679"/>
    </source>
</evidence>
<feature type="domain" description="Aminotransferase class I/classII large" evidence="7">
    <location>
        <begin position="14"/>
        <end position="362"/>
    </location>
</feature>
<comment type="similarity">
    <text evidence="2 6">Belongs to the class-I pyridoxal-phosphate-dependent aminotransferase family.</text>
</comment>
<dbReference type="PROSITE" id="PS00105">
    <property type="entry name" value="AA_TRANSFER_CLASS_1"/>
    <property type="match status" value="1"/>
</dbReference>
<dbReference type="CDD" id="cd00609">
    <property type="entry name" value="AAT_like"/>
    <property type="match status" value="1"/>
</dbReference>
<comment type="cofactor">
    <cofactor evidence="1 6">
        <name>pyridoxal 5'-phosphate</name>
        <dbReference type="ChEBI" id="CHEBI:597326"/>
    </cofactor>
</comment>
<comment type="caution">
    <text evidence="8">The sequence shown here is derived from an EMBL/GenBank/DDBJ whole genome shotgun (WGS) entry which is preliminary data.</text>
</comment>
<evidence type="ECO:0000256" key="5">
    <source>
        <dbReference type="ARBA" id="ARBA00022898"/>
    </source>
</evidence>
<dbReference type="Proteomes" id="UP000679220">
    <property type="component" value="Unassembled WGS sequence"/>
</dbReference>
<evidence type="ECO:0000256" key="3">
    <source>
        <dbReference type="ARBA" id="ARBA00022576"/>
    </source>
</evidence>
<organism evidence="8 9">
    <name type="scientific">Carboxylicivirga sediminis</name>
    <dbReference type="NCBI Taxonomy" id="2006564"/>
    <lineage>
        <taxon>Bacteria</taxon>
        <taxon>Pseudomonadati</taxon>
        <taxon>Bacteroidota</taxon>
        <taxon>Bacteroidia</taxon>
        <taxon>Marinilabiliales</taxon>
        <taxon>Marinilabiliaceae</taxon>
        <taxon>Carboxylicivirga</taxon>
    </lineage>
</organism>
<dbReference type="EC" id="2.6.1.-" evidence="6"/>
<dbReference type="InterPro" id="IPR015424">
    <property type="entry name" value="PyrdxlP-dep_Trfase"/>
</dbReference>
<keyword evidence="4 6" id="KW-0808">Transferase</keyword>
<proteinExistence type="inferred from homology"/>
<dbReference type="InterPro" id="IPR015422">
    <property type="entry name" value="PyrdxlP-dep_Trfase_small"/>
</dbReference>
<dbReference type="SUPFAM" id="SSF53383">
    <property type="entry name" value="PLP-dependent transferases"/>
    <property type="match status" value="1"/>
</dbReference>
<gene>
    <name evidence="8" type="ORF">KDU71_04930</name>
</gene>
<keyword evidence="3 6" id="KW-0032">Aminotransferase</keyword>
<dbReference type="Gene3D" id="3.90.1150.10">
    <property type="entry name" value="Aspartate Aminotransferase, domain 1"/>
    <property type="match status" value="1"/>
</dbReference>
<keyword evidence="9" id="KW-1185">Reference proteome</keyword>
<dbReference type="GO" id="GO:0030170">
    <property type="term" value="F:pyridoxal phosphate binding"/>
    <property type="evidence" value="ECO:0007669"/>
    <property type="project" value="InterPro"/>
</dbReference>
<name>A0A941F182_9BACT</name>
<dbReference type="PRINTS" id="PR00753">
    <property type="entry name" value="ACCSYNTHASE"/>
</dbReference>
<dbReference type="AlphaFoldDB" id="A0A941F182"/>
<reference evidence="8" key="1">
    <citation type="journal article" date="2018" name="Int. J. Syst. Evol. Microbiol.">
        <title>Carboxylicivirga sediminis sp. nov., isolated from coastal sediment.</title>
        <authorList>
            <person name="Wang F.Q."/>
            <person name="Ren L.H."/>
            <person name="Zou R.J."/>
            <person name="Sun Y.Z."/>
            <person name="Liu X.J."/>
            <person name="Jiang F."/>
            <person name="Liu L.J."/>
        </authorList>
    </citation>
    <scope>NUCLEOTIDE SEQUENCE</scope>
    <source>
        <strain evidence="8">JR1</strain>
    </source>
</reference>
<evidence type="ECO:0000256" key="2">
    <source>
        <dbReference type="ARBA" id="ARBA00007441"/>
    </source>
</evidence>
<dbReference type="FunFam" id="3.40.640.10:FF:000033">
    <property type="entry name" value="Aspartate aminotransferase"/>
    <property type="match status" value="1"/>
</dbReference>
<dbReference type="PANTHER" id="PTHR46383:SF1">
    <property type="entry name" value="ASPARTATE AMINOTRANSFERASE"/>
    <property type="match status" value="1"/>
</dbReference>
<dbReference type="InterPro" id="IPR004839">
    <property type="entry name" value="Aminotransferase_I/II_large"/>
</dbReference>
<dbReference type="EMBL" id="JAGTAR010000005">
    <property type="protein sequence ID" value="MBR8534896.1"/>
    <property type="molecule type" value="Genomic_DNA"/>
</dbReference>
<dbReference type="InterPro" id="IPR050596">
    <property type="entry name" value="AspAT/PAT-like"/>
</dbReference>
<accession>A0A941F182</accession>
<sequence length="379" mass="41129">MNQKSRELKESGVDVINLTLGEPDFNTPEHIKAAGIKAINDNLSHYPPVAGFPELKKAIAEKLFKDNGLKYAPEQIVVSAGAKHSLANVLQCIVNDGDEVIIPAPYWVSYIELVKLAEGTPVIVEAGVDTKFKITAEQLEACITPKTKAILFNSPSNPTGSVYSREEMEELAAVLEKHPHVLIISDEIYEKINFVGQHVGFAEFDTLKEQTIVINGVSKGYAMTGWRIGYIAAPLAIAKAVTKLQGQYTSGVCAIAQAASVQAFVGDQQCVEDMRVAFNRRRDLVLDTVKDIPGFNVAIPDGAFYIFPDISAYFGKSNGAHAINSSMDMSLYLLEKAHVASVPGSAFGSENCVRFSYAAADDLLVEAFKRVKSALAELK</sequence>
<evidence type="ECO:0000256" key="1">
    <source>
        <dbReference type="ARBA" id="ARBA00001933"/>
    </source>
</evidence>
<protein>
    <recommendedName>
        <fullName evidence="6">Aminotransferase</fullName>
        <ecNumber evidence="6">2.6.1.-</ecNumber>
    </recommendedName>
</protein>
<reference evidence="8" key="2">
    <citation type="submission" date="2021-04" db="EMBL/GenBank/DDBJ databases">
        <authorList>
            <person name="Zhang T."/>
            <person name="Zhang Y."/>
            <person name="Lu D."/>
            <person name="Zuo D."/>
            <person name="Du Z."/>
        </authorList>
    </citation>
    <scope>NUCLEOTIDE SEQUENCE</scope>
    <source>
        <strain evidence="8">JR1</strain>
    </source>
</reference>
<dbReference type="Gene3D" id="3.40.640.10">
    <property type="entry name" value="Type I PLP-dependent aspartate aminotransferase-like (Major domain)"/>
    <property type="match status" value="1"/>
</dbReference>
<dbReference type="InterPro" id="IPR004838">
    <property type="entry name" value="NHTrfase_class1_PyrdxlP-BS"/>
</dbReference>
<keyword evidence="5" id="KW-0663">Pyridoxal phosphate</keyword>
<dbReference type="InterPro" id="IPR015421">
    <property type="entry name" value="PyrdxlP-dep_Trfase_major"/>
</dbReference>
<dbReference type="PANTHER" id="PTHR46383">
    <property type="entry name" value="ASPARTATE AMINOTRANSFERASE"/>
    <property type="match status" value="1"/>
</dbReference>
<evidence type="ECO:0000259" key="7">
    <source>
        <dbReference type="Pfam" id="PF00155"/>
    </source>
</evidence>
<evidence type="ECO:0000313" key="8">
    <source>
        <dbReference type="EMBL" id="MBR8534896.1"/>
    </source>
</evidence>
<dbReference type="GO" id="GO:0006520">
    <property type="term" value="P:amino acid metabolic process"/>
    <property type="evidence" value="ECO:0007669"/>
    <property type="project" value="InterPro"/>
</dbReference>
<evidence type="ECO:0000313" key="9">
    <source>
        <dbReference type="Proteomes" id="UP000679220"/>
    </source>
</evidence>